<proteinExistence type="predicted"/>
<name>A0A6I6F5K6_9CLOT</name>
<keyword evidence="2" id="KW-1185">Reference proteome</keyword>
<protein>
    <submittedName>
        <fullName evidence="1">Spo0E family sporulation regulatory protein-aspartic acid phosphatase</fullName>
    </submittedName>
</protein>
<dbReference type="InterPro" id="IPR037208">
    <property type="entry name" value="Spo0E-like_sf"/>
</dbReference>
<dbReference type="Gene3D" id="4.10.280.10">
    <property type="entry name" value="Helix-loop-helix DNA-binding domain"/>
    <property type="match status" value="1"/>
</dbReference>
<dbReference type="InterPro" id="IPR018540">
    <property type="entry name" value="Spo0E-like"/>
</dbReference>
<dbReference type="Proteomes" id="UP000422764">
    <property type="component" value="Chromosome"/>
</dbReference>
<organism evidence="1 2">
    <name type="scientific">Clostridium bovifaecis</name>
    <dbReference type="NCBI Taxonomy" id="2184719"/>
    <lineage>
        <taxon>Bacteria</taxon>
        <taxon>Bacillati</taxon>
        <taxon>Bacillota</taxon>
        <taxon>Clostridia</taxon>
        <taxon>Eubacteriales</taxon>
        <taxon>Clostridiaceae</taxon>
        <taxon>Clostridium</taxon>
    </lineage>
</organism>
<gene>
    <name evidence="1" type="ORF">GOM49_11725</name>
</gene>
<evidence type="ECO:0000313" key="1">
    <source>
        <dbReference type="EMBL" id="QGU95668.1"/>
    </source>
</evidence>
<sequence>MVIFDNYLTNIYINDILEYNLKVEFSVLIWRRVMENIRERLNRLIEDESISLCSGEALKLSQELDKLIYGYYKNQKEKVKKPMIA</sequence>
<reference evidence="1 2" key="1">
    <citation type="submission" date="2019-12" db="EMBL/GenBank/DDBJ databases">
        <title>Genome sequenceing of Clostridium bovifaecis.</title>
        <authorList>
            <person name="Yao Y."/>
        </authorList>
    </citation>
    <scope>NUCLEOTIDE SEQUENCE [LARGE SCALE GENOMIC DNA]</scope>
    <source>
        <strain evidence="1 2">BXX</strain>
    </source>
</reference>
<dbReference type="AlphaFoldDB" id="A0A6I6F5K6"/>
<dbReference type="EMBL" id="CP046522">
    <property type="protein sequence ID" value="QGU95668.1"/>
    <property type="molecule type" value="Genomic_DNA"/>
</dbReference>
<dbReference type="SUPFAM" id="SSF140500">
    <property type="entry name" value="BAS1536-like"/>
    <property type="match status" value="1"/>
</dbReference>
<accession>A0A6I6F5K6</accession>
<dbReference type="GO" id="GO:0043937">
    <property type="term" value="P:regulation of sporulation"/>
    <property type="evidence" value="ECO:0007669"/>
    <property type="project" value="InterPro"/>
</dbReference>
<dbReference type="GO" id="GO:0046983">
    <property type="term" value="F:protein dimerization activity"/>
    <property type="evidence" value="ECO:0007669"/>
    <property type="project" value="InterPro"/>
</dbReference>
<dbReference type="Pfam" id="PF09388">
    <property type="entry name" value="SpoOE-like"/>
    <property type="match status" value="1"/>
</dbReference>
<evidence type="ECO:0000313" key="2">
    <source>
        <dbReference type="Proteomes" id="UP000422764"/>
    </source>
</evidence>
<dbReference type="InterPro" id="IPR036638">
    <property type="entry name" value="HLH_DNA-bd_sf"/>
</dbReference>